<dbReference type="InterPro" id="IPR050833">
    <property type="entry name" value="Poly_Biosynth_Transport"/>
</dbReference>
<comment type="subcellular location">
    <subcellularLocation>
        <location evidence="1">Cell membrane</location>
        <topology evidence="1">Multi-pass membrane protein</topology>
    </subcellularLocation>
</comment>
<feature type="transmembrane region" description="Helical" evidence="7">
    <location>
        <begin position="143"/>
        <end position="167"/>
    </location>
</feature>
<keyword evidence="6 7" id="KW-0472">Membrane</keyword>
<feature type="transmembrane region" description="Helical" evidence="7">
    <location>
        <begin position="291"/>
        <end position="315"/>
    </location>
</feature>
<evidence type="ECO:0000256" key="7">
    <source>
        <dbReference type="SAM" id="Phobius"/>
    </source>
</evidence>
<gene>
    <name evidence="8" type="ORF">ACFPIK_05140</name>
</gene>
<feature type="transmembrane region" description="Helical" evidence="7">
    <location>
        <begin position="357"/>
        <end position="375"/>
    </location>
</feature>
<keyword evidence="4 7" id="KW-0812">Transmembrane</keyword>
<sequence length="478" mass="54376">MTFRQKATSGFLWNALERFSGHLLSLVIGVILARILSPEDFGLLGMLVIFTSVASAFVESGMGSGLIQKQDKTEEDYSTVFIFNLGTAFFMYAILFVIAPYISDFYNEPRLTKLLRFLSLNLLIGSFVAIQRTKLTIDLNFKVLAKVNVSSSFLSGTIAIFLAWYGIGYWALAFQILLTGIFSFLFLLHLCNWKYSIKFSQKSFKELFGFGFKLLFASIYAQALRNVYDVYIGKYYRSSELAFYSRSIGFTELISGTVNSVIQQVTYPLLSKMRYEPDRMIDIFRRLIRMTAFINFPAMVLLSLLAEPIVLLLLTDKWLAVIPLLQWMPFARIFYPASSLNLNLLNANGRSDLFLKVDLSKLPLTIITMIITLPIGMKAMVIGHVITSFVAFFFNAFLPGRMFKYGAFKQIADMSPVILNAFLMGAAVFFVLLFVDNLFLKIIIGPLLGGMIYMLLAYYQKSKEFFELMGMFLNKRNE</sequence>
<keyword evidence="5 7" id="KW-1133">Transmembrane helix</keyword>
<accession>A0ABW0BTG2</accession>
<evidence type="ECO:0000256" key="4">
    <source>
        <dbReference type="ARBA" id="ARBA00022692"/>
    </source>
</evidence>
<feature type="transmembrane region" description="Helical" evidence="7">
    <location>
        <begin position="173"/>
        <end position="195"/>
    </location>
</feature>
<evidence type="ECO:0000313" key="8">
    <source>
        <dbReference type="EMBL" id="MFC5191142.1"/>
    </source>
</evidence>
<dbReference type="CDD" id="cd13127">
    <property type="entry name" value="MATE_tuaB_like"/>
    <property type="match status" value="1"/>
</dbReference>
<evidence type="ECO:0000256" key="2">
    <source>
        <dbReference type="ARBA" id="ARBA00007430"/>
    </source>
</evidence>
<comment type="similarity">
    <text evidence="2">Belongs to the polysaccharide synthase family.</text>
</comment>
<organism evidence="8 9">
    <name type="scientific">Algoriphagus aquatilis</name>
    <dbReference type="NCBI Taxonomy" id="490186"/>
    <lineage>
        <taxon>Bacteria</taxon>
        <taxon>Pseudomonadati</taxon>
        <taxon>Bacteroidota</taxon>
        <taxon>Cytophagia</taxon>
        <taxon>Cytophagales</taxon>
        <taxon>Cyclobacteriaceae</taxon>
        <taxon>Algoriphagus</taxon>
    </lineage>
</organism>
<feature type="transmembrane region" description="Helical" evidence="7">
    <location>
        <begin position="21"/>
        <end position="37"/>
    </location>
</feature>
<evidence type="ECO:0000256" key="6">
    <source>
        <dbReference type="ARBA" id="ARBA00023136"/>
    </source>
</evidence>
<evidence type="ECO:0000256" key="5">
    <source>
        <dbReference type="ARBA" id="ARBA00022989"/>
    </source>
</evidence>
<dbReference type="EMBL" id="JBHSKS010000003">
    <property type="protein sequence ID" value="MFC5191142.1"/>
    <property type="molecule type" value="Genomic_DNA"/>
</dbReference>
<evidence type="ECO:0000256" key="3">
    <source>
        <dbReference type="ARBA" id="ARBA00022475"/>
    </source>
</evidence>
<keyword evidence="3" id="KW-1003">Cell membrane</keyword>
<dbReference type="PANTHER" id="PTHR30250:SF10">
    <property type="entry name" value="LIPOPOLYSACCHARIDE BIOSYNTHESIS PROTEIN WZXC"/>
    <property type="match status" value="1"/>
</dbReference>
<protein>
    <submittedName>
        <fullName evidence="8">Lipopolysaccharide biosynthesis protein</fullName>
    </submittedName>
</protein>
<feature type="transmembrane region" description="Helical" evidence="7">
    <location>
        <begin position="43"/>
        <end position="67"/>
    </location>
</feature>
<feature type="transmembrane region" description="Helical" evidence="7">
    <location>
        <begin position="411"/>
        <end position="432"/>
    </location>
</feature>
<dbReference type="RefSeq" id="WP_377912916.1">
    <property type="nucleotide sequence ID" value="NZ_JBHSKS010000003.1"/>
</dbReference>
<feature type="transmembrane region" description="Helical" evidence="7">
    <location>
        <begin position="114"/>
        <end position="131"/>
    </location>
</feature>
<dbReference type="Pfam" id="PF13440">
    <property type="entry name" value="Polysacc_synt_3"/>
    <property type="match status" value="1"/>
</dbReference>
<reference evidence="9" key="1">
    <citation type="journal article" date="2019" name="Int. J. Syst. Evol. Microbiol.">
        <title>The Global Catalogue of Microorganisms (GCM) 10K type strain sequencing project: providing services to taxonomists for standard genome sequencing and annotation.</title>
        <authorList>
            <consortium name="The Broad Institute Genomics Platform"/>
            <consortium name="The Broad Institute Genome Sequencing Center for Infectious Disease"/>
            <person name="Wu L."/>
            <person name="Ma J."/>
        </authorList>
    </citation>
    <scope>NUCLEOTIDE SEQUENCE [LARGE SCALE GENOMIC DNA]</scope>
    <source>
        <strain evidence="9">CGMCC 1.7030</strain>
    </source>
</reference>
<keyword evidence="9" id="KW-1185">Reference proteome</keyword>
<feature type="transmembrane region" description="Helical" evidence="7">
    <location>
        <begin position="79"/>
        <end position="102"/>
    </location>
</feature>
<evidence type="ECO:0000256" key="1">
    <source>
        <dbReference type="ARBA" id="ARBA00004651"/>
    </source>
</evidence>
<feature type="transmembrane region" description="Helical" evidence="7">
    <location>
        <begin position="327"/>
        <end position="345"/>
    </location>
</feature>
<feature type="transmembrane region" description="Helical" evidence="7">
    <location>
        <begin position="438"/>
        <end position="459"/>
    </location>
</feature>
<dbReference type="PANTHER" id="PTHR30250">
    <property type="entry name" value="PST FAMILY PREDICTED COLANIC ACID TRANSPORTER"/>
    <property type="match status" value="1"/>
</dbReference>
<dbReference type="Proteomes" id="UP001596163">
    <property type="component" value="Unassembled WGS sequence"/>
</dbReference>
<comment type="caution">
    <text evidence="8">The sequence shown here is derived from an EMBL/GenBank/DDBJ whole genome shotgun (WGS) entry which is preliminary data.</text>
</comment>
<proteinExistence type="inferred from homology"/>
<feature type="transmembrane region" description="Helical" evidence="7">
    <location>
        <begin position="381"/>
        <end position="399"/>
    </location>
</feature>
<evidence type="ECO:0000313" key="9">
    <source>
        <dbReference type="Proteomes" id="UP001596163"/>
    </source>
</evidence>
<name>A0ABW0BTG2_9BACT</name>